<dbReference type="SUPFAM" id="SSF54593">
    <property type="entry name" value="Glyoxalase/Bleomycin resistance protein/Dihydroxybiphenyl dioxygenase"/>
    <property type="match status" value="1"/>
</dbReference>
<dbReference type="InterPro" id="IPR037523">
    <property type="entry name" value="VOC_core"/>
</dbReference>
<dbReference type="CDD" id="cd06587">
    <property type="entry name" value="VOC"/>
    <property type="match status" value="1"/>
</dbReference>
<comment type="caution">
    <text evidence="2">The sequence shown here is derived from an EMBL/GenBank/DDBJ whole genome shotgun (WGS) entry which is preliminary data.</text>
</comment>
<dbReference type="Pfam" id="PF18029">
    <property type="entry name" value="Glyoxalase_6"/>
    <property type="match status" value="1"/>
</dbReference>
<dbReference type="Gene3D" id="3.10.180.10">
    <property type="entry name" value="2,3-Dihydroxybiphenyl 1,2-Dioxygenase, domain 1"/>
    <property type="match status" value="1"/>
</dbReference>
<evidence type="ECO:0000259" key="1">
    <source>
        <dbReference type="PROSITE" id="PS51819"/>
    </source>
</evidence>
<sequence>MTDAPVARFALFALDCPDPLELARFYSAITGWPVQGPTDTDPDWVELDPGGAGATLAFQQISEGEFTPPEWPGQVRPQRGHVDFDVPDLDAGEAAVLALGATRHEVQPAPDSFRVFLDPIGHPFCLVRA</sequence>
<dbReference type="PANTHER" id="PTHR35908">
    <property type="entry name" value="HYPOTHETICAL FUSION PROTEIN"/>
    <property type="match status" value="1"/>
</dbReference>
<dbReference type="AlphaFoldDB" id="A0AA44ZQN8"/>
<protein>
    <recommendedName>
        <fullName evidence="1">VOC domain-containing protein</fullName>
    </recommendedName>
</protein>
<dbReference type="RefSeq" id="WP_073577908.1">
    <property type="nucleotide sequence ID" value="NZ_JBEPFP010000055.1"/>
</dbReference>
<dbReference type="Proteomes" id="UP000232453">
    <property type="component" value="Unassembled WGS sequence"/>
</dbReference>
<dbReference type="PROSITE" id="PS51819">
    <property type="entry name" value="VOC"/>
    <property type="match status" value="1"/>
</dbReference>
<feature type="domain" description="VOC" evidence="1">
    <location>
        <begin position="8"/>
        <end position="129"/>
    </location>
</feature>
<evidence type="ECO:0000313" key="3">
    <source>
        <dbReference type="Proteomes" id="UP000232453"/>
    </source>
</evidence>
<proteinExistence type="predicted"/>
<dbReference type="EMBL" id="PHUJ01000003">
    <property type="protein sequence ID" value="PKB32136.1"/>
    <property type="molecule type" value="Genomic_DNA"/>
</dbReference>
<evidence type="ECO:0000313" key="2">
    <source>
        <dbReference type="EMBL" id="PKB32136.1"/>
    </source>
</evidence>
<accession>A0AA44ZQN8</accession>
<dbReference type="InterPro" id="IPR029068">
    <property type="entry name" value="Glyas_Bleomycin-R_OHBP_Dase"/>
</dbReference>
<dbReference type="PANTHER" id="PTHR35908:SF1">
    <property type="entry name" value="CONSERVED PROTEIN"/>
    <property type="match status" value="1"/>
</dbReference>
<reference evidence="2 3" key="1">
    <citation type="submission" date="2017-11" db="EMBL/GenBank/DDBJ databases">
        <title>Sequencing the genomes of 1000 actinobacteria strains.</title>
        <authorList>
            <person name="Klenk H.-P."/>
        </authorList>
    </citation>
    <scope>NUCLEOTIDE SEQUENCE [LARGE SCALE GENOMIC DNA]</scope>
    <source>
        <strain evidence="2 3">DSM 44104</strain>
    </source>
</reference>
<dbReference type="InterPro" id="IPR041581">
    <property type="entry name" value="Glyoxalase_6"/>
</dbReference>
<gene>
    <name evidence="2" type="ORF">ATL51_3853</name>
</gene>
<organism evidence="2 3">
    <name type="scientific">Pseudonocardia alni</name>
    <name type="common">Amycolata alni</name>
    <dbReference type="NCBI Taxonomy" id="33907"/>
    <lineage>
        <taxon>Bacteria</taxon>
        <taxon>Bacillati</taxon>
        <taxon>Actinomycetota</taxon>
        <taxon>Actinomycetes</taxon>
        <taxon>Pseudonocardiales</taxon>
        <taxon>Pseudonocardiaceae</taxon>
        <taxon>Pseudonocardia</taxon>
    </lineage>
</organism>
<name>A0AA44ZQN8_PSEA5</name>